<evidence type="ECO:0000313" key="3">
    <source>
        <dbReference type="Proteomes" id="UP000646827"/>
    </source>
</evidence>
<dbReference type="OrthoDB" id="2278533at2759"/>
<reference evidence="2 3" key="1">
    <citation type="submission" date="2020-12" db="EMBL/GenBank/DDBJ databases">
        <title>Metabolic potential, ecology and presence of endohyphal bacteria is reflected in genomic diversity of Mucoromycotina.</title>
        <authorList>
            <person name="Muszewska A."/>
            <person name="Okrasinska A."/>
            <person name="Steczkiewicz K."/>
            <person name="Drgas O."/>
            <person name="Orlowska M."/>
            <person name="Perlinska-Lenart U."/>
            <person name="Aleksandrzak-Piekarczyk T."/>
            <person name="Szatraj K."/>
            <person name="Zielenkiewicz U."/>
            <person name="Pilsyk S."/>
            <person name="Malc E."/>
            <person name="Mieczkowski P."/>
            <person name="Kruszewska J.S."/>
            <person name="Biernat P."/>
            <person name="Pawlowska J."/>
        </authorList>
    </citation>
    <scope>NUCLEOTIDE SEQUENCE [LARGE SCALE GENOMIC DNA]</scope>
    <source>
        <strain evidence="2 3">CBS 142.35</strain>
    </source>
</reference>
<comment type="caution">
    <text evidence="2">The sequence shown here is derived from an EMBL/GenBank/DDBJ whole genome shotgun (WGS) entry which is preliminary data.</text>
</comment>
<dbReference type="EMBL" id="JAEPRB010000128">
    <property type="protein sequence ID" value="KAG2220814.1"/>
    <property type="molecule type" value="Genomic_DNA"/>
</dbReference>
<protein>
    <submittedName>
        <fullName evidence="2">Uncharacterized protein</fullName>
    </submittedName>
</protein>
<name>A0A8H7RZK9_9FUNG</name>
<dbReference type="Proteomes" id="UP000646827">
    <property type="component" value="Unassembled WGS sequence"/>
</dbReference>
<dbReference type="AlphaFoldDB" id="A0A8H7RZK9"/>
<keyword evidence="3" id="KW-1185">Reference proteome</keyword>
<evidence type="ECO:0000256" key="1">
    <source>
        <dbReference type="SAM" id="MobiDB-lite"/>
    </source>
</evidence>
<gene>
    <name evidence="2" type="ORF">INT45_004475</name>
</gene>
<accession>A0A8H7RZK9</accession>
<feature type="compositionally biased region" description="Low complexity" evidence="1">
    <location>
        <begin position="93"/>
        <end position="116"/>
    </location>
</feature>
<feature type="non-terminal residue" evidence="2">
    <location>
        <position position="1"/>
    </location>
</feature>
<organism evidence="2 3">
    <name type="scientific">Circinella minor</name>
    <dbReference type="NCBI Taxonomy" id="1195481"/>
    <lineage>
        <taxon>Eukaryota</taxon>
        <taxon>Fungi</taxon>
        <taxon>Fungi incertae sedis</taxon>
        <taxon>Mucoromycota</taxon>
        <taxon>Mucoromycotina</taxon>
        <taxon>Mucoromycetes</taxon>
        <taxon>Mucorales</taxon>
        <taxon>Lichtheimiaceae</taxon>
        <taxon>Circinella</taxon>
    </lineage>
</organism>
<evidence type="ECO:0000313" key="2">
    <source>
        <dbReference type="EMBL" id="KAG2220814.1"/>
    </source>
</evidence>
<feature type="region of interest" description="Disordered" evidence="1">
    <location>
        <begin position="77"/>
        <end position="116"/>
    </location>
</feature>
<sequence length="289" mass="33919">IEEYILNHENQPLTLAKFIEDKTSFIVSKIALGEDVKSVWSERFQDVALVNKMNVNKSHPNWNALNNAYKEYLKQNTENHAQPEQPIPVPVPTKNTTTKTSTSNSSSDNSTIDSSKNTSYRLTKDELYNFEKMFEGLDQKSFWTLSTGTVVELKMKEFALSCNYEHPVHSMILDTNDNLWKNYFTPDELNEIEAEKEPTFHQLPKVVLQYLNNYKLLKTLDDMWEEGIKHHFHPVRQPLMYWVHTSVIRCIDILLQNVHKKYKTEADLMKRIWILIDCCFDEGELNVIW</sequence>
<proteinExistence type="predicted"/>